<evidence type="ECO:0000259" key="2">
    <source>
        <dbReference type="Pfam" id="PF01613"/>
    </source>
</evidence>
<dbReference type="RefSeq" id="WP_343768010.1">
    <property type="nucleotide sequence ID" value="NZ_BAAACF010000001.1"/>
</dbReference>
<dbReference type="InterPro" id="IPR002563">
    <property type="entry name" value="Flavin_Rdtase-like_dom"/>
</dbReference>
<gene>
    <name evidence="3" type="ORF">GCM10008905_13140</name>
</gene>
<dbReference type="PANTHER" id="PTHR43567">
    <property type="entry name" value="FLAVOREDOXIN-RELATED-RELATED"/>
    <property type="match status" value="1"/>
</dbReference>
<evidence type="ECO:0000256" key="1">
    <source>
        <dbReference type="ARBA" id="ARBA00038054"/>
    </source>
</evidence>
<name>A0ABP3U0L8_9CLOT</name>
<accession>A0ABP3U0L8</accession>
<protein>
    <submittedName>
        <fullName evidence="3">Flavin reductase</fullName>
    </submittedName>
</protein>
<comment type="similarity">
    <text evidence="1">Belongs to the flavoredoxin family.</text>
</comment>
<comment type="caution">
    <text evidence="3">The sequence shown here is derived from an EMBL/GenBank/DDBJ whole genome shotgun (WGS) entry which is preliminary data.</text>
</comment>
<reference evidence="4" key="1">
    <citation type="journal article" date="2019" name="Int. J. Syst. Evol. Microbiol.">
        <title>The Global Catalogue of Microorganisms (GCM) 10K type strain sequencing project: providing services to taxonomists for standard genome sequencing and annotation.</title>
        <authorList>
            <consortium name="The Broad Institute Genomics Platform"/>
            <consortium name="The Broad Institute Genome Sequencing Center for Infectious Disease"/>
            <person name="Wu L."/>
            <person name="Ma J."/>
        </authorList>
    </citation>
    <scope>NUCLEOTIDE SEQUENCE [LARGE SCALE GENOMIC DNA]</scope>
    <source>
        <strain evidence="4">JCM 1405</strain>
    </source>
</reference>
<dbReference type="SUPFAM" id="SSF50475">
    <property type="entry name" value="FMN-binding split barrel"/>
    <property type="match status" value="1"/>
</dbReference>
<dbReference type="InterPro" id="IPR052174">
    <property type="entry name" value="Flavoredoxin"/>
</dbReference>
<dbReference type="Pfam" id="PF01613">
    <property type="entry name" value="Flavin_Reduct"/>
    <property type="match status" value="1"/>
</dbReference>
<dbReference type="InterPro" id="IPR012349">
    <property type="entry name" value="Split_barrel_FMN-bd"/>
</dbReference>
<dbReference type="Proteomes" id="UP001500339">
    <property type="component" value="Unassembled WGS sequence"/>
</dbReference>
<proteinExistence type="inferred from homology"/>
<organism evidence="3 4">
    <name type="scientific">Clostridium malenominatum</name>
    <dbReference type="NCBI Taxonomy" id="1539"/>
    <lineage>
        <taxon>Bacteria</taxon>
        <taxon>Bacillati</taxon>
        <taxon>Bacillota</taxon>
        <taxon>Clostridia</taxon>
        <taxon>Eubacteriales</taxon>
        <taxon>Clostridiaceae</taxon>
        <taxon>Clostridium</taxon>
    </lineage>
</organism>
<sequence length="165" mass="19122">MKDFTTNMGKAMEVMRDKGAFLTVKDGDKINTMTIGWGNIGYQWKKTIFTVMVRKSRYTYELIENVDEFTVSLPLNKDMKKALGVCGTKSGRDMDKFKECGLTLKESRVVKTPIIGECDMHYECKIIYKQEMDESLLCEKIKDSSYKNGDYHVLYVGEIVDWYIE</sequence>
<dbReference type="Gene3D" id="2.30.110.10">
    <property type="entry name" value="Electron Transport, Fmn-binding Protein, Chain A"/>
    <property type="match status" value="1"/>
</dbReference>
<dbReference type="PANTHER" id="PTHR43567:SF5">
    <property type="entry name" value="HYPOTHETICAL CYTOSOLIC PROTEIN"/>
    <property type="match status" value="1"/>
</dbReference>
<dbReference type="EMBL" id="BAAACF010000001">
    <property type="protein sequence ID" value="GAA0722049.1"/>
    <property type="molecule type" value="Genomic_DNA"/>
</dbReference>
<evidence type="ECO:0000313" key="3">
    <source>
        <dbReference type="EMBL" id="GAA0722049.1"/>
    </source>
</evidence>
<keyword evidence="4" id="KW-1185">Reference proteome</keyword>
<evidence type="ECO:0000313" key="4">
    <source>
        <dbReference type="Proteomes" id="UP001500339"/>
    </source>
</evidence>
<feature type="domain" description="Flavin reductase like" evidence="2">
    <location>
        <begin position="21"/>
        <end position="163"/>
    </location>
</feature>